<dbReference type="Proteomes" id="UP000068167">
    <property type="component" value="Chromosome"/>
</dbReference>
<evidence type="ECO:0000313" key="2">
    <source>
        <dbReference type="Proteomes" id="UP000068167"/>
    </source>
</evidence>
<dbReference type="AlphaFoldDB" id="A0A0K1S022"/>
<proteinExistence type="predicted"/>
<dbReference type="EMBL" id="CP011339">
    <property type="protein sequence ID" value="AKV67494.1"/>
    <property type="molecule type" value="Genomic_DNA"/>
</dbReference>
<evidence type="ECO:0000313" key="1">
    <source>
        <dbReference type="EMBL" id="AKV67494.1"/>
    </source>
</evidence>
<sequence>MEALGVIPREDVGVYLTAKVGQSQCFISANHKLIKILVQQTGEFECLTPSEFVNKYLNSLNKKIRLF</sequence>
<reference evidence="1 2" key="1">
    <citation type="journal article" date="2016" name="Stand. Genomic Sci.">
        <title>Complete genome sequence and genomic characterization of Microcystis panniformis FACHB 1757 by third-generation sequencing.</title>
        <authorList>
            <person name="Zhang J.Y."/>
            <person name="Guan R."/>
            <person name="Zhang H.J."/>
            <person name="Li H."/>
            <person name="Xiao P."/>
            <person name="Yu G.L."/>
            <person name="Du L."/>
            <person name="Cao D.M."/>
            <person name="Zhu B.C."/>
            <person name="Li R.H."/>
            <person name="Lu Z.H."/>
        </authorList>
    </citation>
    <scope>NUCLEOTIDE SEQUENCE [LARGE SCALE GENOMIC DNA]</scope>
    <source>
        <strain evidence="1 2">FACHB-1757</strain>
    </source>
</reference>
<gene>
    <name evidence="1" type="ORF">VL20_2399</name>
</gene>
<protein>
    <submittedName>
        <fullName evidence="1">Uncharacterized protein</fullName>
    </submittedName>
</protein>
<dbReference type="PATRIC" id="fig|1638788.3.peg.2410"/>
<dbReference type="RefSeq" id="WP_284526076.1">
    <property type="nucleotide sequence ID" value="NZ_CP011339.1"/>
</dbReference>
<accession>A0A0K1S022</accession>
<keyword evidence="2" id="KW-1185">Reference proteome</keyword>
<organism evidence="1 2">
    <name type="scientific">Microcystis panniformis FACHB-1757</name>
    <dbReference type="NCBI Taxonomy" id="1638788"/>
    <lineage>
        <taxon>Bacteria</taxon>
        <taxon>Bacillati</taxon>
        <taxon>Cyanobacteriota</taxon>
        <taxon>Cyanophyceae</taxon>
        <taxon>Oscillatoriophycideae</taxon>
        <taxon>Chroococcales</taxon>
        <taxon>Microcystaceae</taxon>
        <taxon>Microcystis</taxon>
    </lineage>
</organism>
<name>A0A0K1S022_9CHRO</name>
<dbReference type="KEGG" id="mpk:VL20_2399"/>